<organism evidence="7 8">
    <name type="scientific">Romanomermis culicivorax</name>
    <name type="common">Nematode worm</name>
    <dbReference type="NCBI Taxonomy" id="13658"/>
    <lineage>
        <taxon>Eukaryota</taxon>
        <taxon>Metazoa</taxon>
        <taxon>Ecdysozoa</taxon>
        <taxon>Nematoda</taxon>
        <taxon>Enoplea</taxon>
        <taxon>Dorylaimia</taxon>
        <taxon>Mermithida</taxon>
        <taxon>Mermithoidea</taxon>
        <taxon>Mermithidae</taxon>
        <taxon>Romanomermis</taxon>
    </lineage>
</organism>
<dbReference type="WBParaSite" id="nRc.2.0.1.t23612-RA">
    <property type="protein sequence ID" value="nRc.2.0.1.t23612-RA"/>
    <property type="gene ID" value="nRc.2.0.1.g23612"/>
</dbReference>
<dbReference type="SUPFAM" id="SSF111326">
    <property type="entry name" value="Urocanase"/>
    <property type="match status" value="1"/>
</dbReference>
<sequence length="583" mass="64706">MPDVEMKARSLNDYKFVCKEAGAIMLMIMNNLDPDVAQFPEELVTYGGNGQVFSNWIQFRLVIHYLSVMTDEQTLVMYSGHPMGLFPSDRNSPRVVITNGMVIPNYSTRENYDKMFATGVTQYGQMTAGSYCYIGPQGIVHGTTITLLNAARMYLKTDDLRSKVFVTAGLGGMSGAQAKAAIILGCVGVIAEVSKEALLKRYKQGWLGDICSNLDDCIAKILDAKRNRKPLSLGYHGNVVDLWENLLRHYETTGELLVDLGSDQTSCHNIDGGGYCPVGLTYEECKDLLANDRPKFRIKIRESLLRHISAVIKLSDAGMHFWDYGNAFLLECSRAGAAVRDVNDTSGLKFIYPSYMQNIMGNIFSMGFGPYRWICCSNLAEDLDETDKIAAEILRQLSKDCEMQEVKRQYEDNLHWIENAKFYDLVVGSQARILYCDQKARCAIASAFNRAIAQGRLEGPVVLSRDHHDVSGTDSPFRETSNIEDGSAFTAGATWISLHNGGGVGWGEVINGGFGLVLDGSETAGRNAESMLSWDVWNGVSRRCWSGNRLAYDAIKRSMDDQKGRLIVTLPNLANDDVLDFIK</sequence>
<evidence type="ECO:0000256" key="1">
    <source>
        <dbReference type="ARBA" id="ARBA00001911"/>
    </source>
</evidence>
<dbReference type="PANTHER" id="PTHR12216:SF3">
    <property type="entry name" value="UROCANATE HYDRATASE"/>
    <property type="match status" value="1"/>
</dbReference>
<dbReference type="Gene3D" id="3.40.1770.10">
    <property type="entry name" value="Urocanase superfamily"/>
    <property type="match status" value="2"/>
</dbReference>
<dbReference type="AlphaFoldDB" id="A0A915JBS4"/>
<dbReference type="Pfam" id="PF17392">
    <property type="entry name" value="Urocanase_C"/>
    <property type="match status" value="1"/>
</dbReference>
<dbReference type="Pfam" id="PF17391">
    <property type="entry name" value="Urocanase_N"/>
    <property type="match status" value="1"/>
</dbReference>
<dbReference type="GO" id="GO:0016153">
    <property type="term" value="F:urocanate hydratase activity"/>
    <property type="evidence" value="ECO:0007669"/>
    <property type="project" value="InterPro"/>
</dbReference>
<feature type="domain" description="Urocanase C-terminal" evidence="6">
    <location>
        <begin position="363"/>
        <end position="556"/>
    </location>
</feature>
<dbReference type="PANTHER" id="PTHR12216">
    <property type="entry name" value="UROCANATE HYDRATASE"/>
    <property type="match status" value="1"/>
</dbReference>
<keyword evidence="2" id="KW-0520">NAD</keyword>
<evidence type="ECO:0000259" key="4">
    <source>
        <dbReference type="Pfam" id="PF01175"/>
    </source>
</evidence>
<keyword evidence="7" id="KW-1185">Reference proteome</keyword>
<name>A0A915JBS4_ROMCU</name>
<reference evidence="8" key="1">
    <citation type="submission" date="2022-11" db="UniProtKB">
        <authorList>
            <consortium name="WormBaseParasite"/>
        </authorList>
    </citation>
    <scope>IDENTIFICATION</scope>
</reference>
<feature type="domain" description="Urocanase N-terminal" evidence="5">
    <location>
        <begin position="6"/>
        <end position="132"/>
    </location>
</feature>
<evidence type="ECO:0000313" key="7">
    <source>
        <dbReference type="Proteomes" id="UP000887565"/>
    </source>
</evidence>
<dbReference type="InterPro" id="IPR035401">
    <property type="entry name" value="Urocanase_C"/>
</dbReference>
<feature type="domain" description="Urocanase Rossmann-like" evidence="4">
    <location>
        <begin position="135"/>
        <end position="359"/>
    </location>
</feature>
<dbReference type="GO" id="GO:0006548">
    <property type="term" value="P:L-histidine catabolic process"/>
    <property type="evidence" value="ECO:0007669"/>
    <property type="project" value="TreeGrafter"/>
</dbReference>
<dbReference type="InterPro" id="IPR035400">
    <property type="entry name" value="Urocanase_N"/>
</dbReference>
<evidence type="ECO:0000259" key="6">
    <source>
        <dbReference type="Pfam" id="PF17392"/>
    </source>
</evidence>
<keyword evidence="3" id="KW-0456">Lyase</keyword>
<dbReference type="InterPro" id="IPR038364">
    <property type="entry name" value="Urocanase_central_sf"/>
</dbReference>
<dbReference type="InterPro" id="IPR035085">
    <property type="entry name" value="Urocanase_Rossmann-like"/>
</dbReference>
<dbReference type="NCBIfam" id="NF003820">
    <property type="entry name" value="PRK05414.1"/>
    <property type="match status" value="1"/>
</dbReference>
<dbReference type="FunFam" id="3.40.1770.10:FF:000002">
    <property type="entry name" value="Urocanate hydratase 1"/>
    <property type="match status" value="1"/>
</dbReference>
<dbReference type="InterPro" id="IPR036190">
    <property type="entry name" value="Urocanase_sf"/>
</dbReference>
<dbReference type="PROSITE" id="PS01233">
    <property type="entry name" value="UROCANASE"/>
    <property type="match status" value="1"/>
</dbReference>
<dbReference type="Proteomes" id="UP000887565">
    <property type="component" value="Unplaced"/>
</dbReference>
<evidence type="ECO:0000256" key="3">
    <source>
        <dbReference type="ARBA" id="ARBA00023239"/>
    </source>
</evidence>
<protein>
    <submittedName>
        <fullName evidence="8">Urocanate hydratase</fullName>
    </submittedName>
</protein>
<dbReference type="InterPro" id="IPR023637">
    <property type="entry name" value="Urocanase-like"/>
</dbReference>
<comment type="cofactor">
    <cofactor evidence="1">
        <name>NAD(+)</name>
        <dbReference type="ChEBI" id="CHEBI:57540"/>
    </cofactor>
</comment>
<dbReference type="InterPro" id="IPR023636">
    <property type="entry name" value="Urocanase_CS"/>
</dbReference>
<evidence type="ECO:0000259" key="5">
    <source>
        <dbReference type="Pfam" id="PF17391"/>
    </source>
</evidence>
<dbReference type="Gene3D" id="3.40.50.10730">
    <property type="entry name" value="Urocanase like domains"/>
    <property type="match status" value="1"/>
</dbReference>
<evidence type="ECO:0000313" key="8">
    <source>
        <dbReference type="WBParaSite" id="nRc.2.0.1.t23612-RA"/>
    </source>
</evidence>
<dbReference type="Pfam" id="PF01175">
    <property type="entry name" value="Urocanase"/>
    <property type="match status" value="1"/>
</dbReference>
<evidence type="ECO:0000256" key="2">
    <source>
        <dbReference type="ARBA" id="ARBA00023027"/>
    </source>
</evidence>
<dbReference type="OMA" id="VHFQGLP"/>
<proteinExistence type="predicted"/>
<dbReference type="PIRSF" id="PIRSF001423">
    <property type="entry name" value="Urocanate_hydrat"/>
    <property type="match status" value="1"/>
</dbReference>
<accession>A0A915JBS4</accession>